<dbReference type="EMBL" id="OW970315">
    <property type="protein sequence ID" value="CAH6182419.1"/>
    <property type="molecule type" value="Genomic_DNA"/>
</dbReference>
<protein>
    <submittedName>
        <fullName evidence="3">Uncharacterized protein</fullName>
    </submittedName>
</protein>
<dbReference type="RefSeq" id="WP_216844881.1">
    <property type="nucleotide sequence ID" value="NZ_ADWZ01000010.1"/>
</dbReference>
<accession>A0A2V1YQE6</accession>
<dbReference type="AlphaFoldDB" id="A0A2V1YQE6"/>
<organism evidence="3 5">
    <name type="scientific">Enterobacter agglomerans</name>
    <name type="common">Erwinia herbicola</name>
    <name type="synonym">Pantoea agglomerans</name>
    <dbReference type="NCBI Taxonomy" id="549"/>
    <lineage>
        <taxon>Bacteria</taxon>
        <taxon>Pseudomonadati</taxon>
        <taxon>Pseudomonadota</taxon>
        <taxon>Gammaproteobacteria</taxon>
        <taxon>Enterobacterales</taxon>
        <taxon>Erwiniaceae</taxon>
        <taxon>Pantoea</taxon>
        <taxon>Pantoea agglomerans group</taxon>
    </lineage>
</organism>
<reference evidence="2 4" key="1">
    <citation type="submission" date="2018-05" db="EMBL/GenBank/DDBJ databases">
        <title>Genomic Encyclopedia of Type Strains, Phase IV (KMG-V): Genome sequencing to study the core and pangenomes of soil and plant-associated prokaryotes.</title>
        <authorList>
            <person name="Whitman W."/>
        </authorList>
    </citation>
    <scope>NUCLEOTIDE SEQUENCE [LARGE SCALE GENOMIC DNA]</scope>
    <source>
        <strain evidence="2 4">PNG 92-11</strain>
    </source>
</reference>
<name>A0A2V1YQE6_ENTAG</name>
<dbReference type="Proteomes" id="UP001158961">
    <property type="component" value="Chromosome"/>
</dbReference>
<evidence type="ECO:0000313" key="5">
    <source>
        <dbReference type="Proteomes" id="UP000254640"/>
    </source>
</evidence>
<dbReference type="Proteomes" id="UP000245996">
    <property type="component" value="Unassembled WGS sequence"/>
</dbReference>
<dbReference type="InterPro" id="IPR057793">
    <property type="entry name" value="YnfU-like"/>
</dbReference>
<proteinExistence type="predicted"/>
<reference evidence="3 5" key="2">
    <citation type="submission" date="2018-06" db="EMBL/GenBank/DDBJ databases">
        <authorList>
            <consortium name="Pathogen Informatics"/>
            <person name="Doyle S."/>
        </authorList>
    </citation>
    <scope>NUCLEOTIDE SEQUENCE [LARGE SCALE GENOMIC DNA]</scope>
    <source>
        <strain evidence="3 5">NCTC9381</strain>
    </source>
</reference>
<dbReference type="GeneID" id="66824589"/>
<keyword evidence="5" id="KW-1185">Reference proteome</keyword>
<dbReference type="Proteomes" id="UP000254640">
    <property type="component" value="Unassembled WGS sequence"/>
</dbReference>
<dbReference type="NCBIfam" id="NF038384">
    <property type="entry name" value="zinc_YnfU_fam"/>
    <property type="match status" value="1"/>
</dbReference>
<evidence type="ECO:0000313" key="3">
    <source>
        <dbReference type="EMBL" id="SUB14962.1"/>
    </source>
</evidence>
<evidence type="ECO:0000313" key="4">
    <source>
        <dbReference type="Proteomes" id="UP000245996"/>
    </source>
</evidence>
<dbReference type="EMBL" id="UGSO01000001">
    <property type="protein sequence ID" value="SUB14962.1"/>
    <property type="molecule type" value="Genomic_DNA"/>
</dbReference>
<sequence>MTWLSFLFDALHSSETNTQCPVCKKFSRQSVAKKNKGQAVLCPHCKSLYVI</sequence>
<reference evidence="1" key="3">
    <citation type="submission" date="2022-05" db="EMBL/GenBank/DDBJ databases">
        <authorList>
            <person name="Pothier F. J."/>
        </authorList>
    </citation>
    <scope>NUCLEOTIDE SEQUENCE</scope>
    <source>
        <strain evidence="1">DAPP-PG734</strain>
    </source>
</reference>
<accession>A0A379ABN4</accession>
<evidence type="ECO:0000313" key="1">
    <source>
        <dbReference type="EMBL" id="CAH6182419.1"/>
    </source>
</evidence>
<dbReference type="EMBL" id="QGHE01000003">
    <property type="protein sequence ID" value="PWJ81188.1"/>
    <property type="molecule type" value="Genomic_DNA"/>
</dbReference>
<gene>
    <name evidence="2" type="ORF">C7430_103139</name>
    <name evidence="1" type="ORF">DAPPPG734_03090</name>
    <name evidence="3" type="ORF">NCTC9381_00825</name>
</gene>
<evidence type="ECO:0000313" key="2">
    <source>
        <dbReference type="EMBL" id="PWJ81188.1"/>
    </source>
</evidence>